<evidence type="ECO:0000313" key="9">
    <source>
        <dbReference type="Proteomes" id="UP000636479"/>
    </source>
</evidence>
<dbReference type="GO" id="GO:0005634">
    <property type="term" value="C:nucleus"/>
    <property type="evidence" value="ECO:0007669"/>
    <property type="project" value="UniProtKB-SubCell"/>
</dbReference>
<evidence type="ECO:0000256" key="1">
    <source>
        <dbReference type="ARBA" id="ARBA00004123"/>
    </source>
</evidence>
<dbReference type="Proteomes" id="UP000636479">
    <property type="component" value="Unassembled WGS sequence"/>
</dbReference>
<feature type="compositionally biased region" description="Basic residues" evidence="6">
    <location>
        <begin position="10"/>
        <end position="21"/>
    </location>
</feature>
<evidence type="ECO:0000256" key="4">
    <source>
        <dbReference type="ARBA" id="ARBA00023163"/>
    </source>
</evidence>
<dbReference type="SMART" id="SM00066">
    <property type="entry name" value="GAL4"/>
    <property type="match status" value="1"/>
</dbReference>
<proteinExistence type="predicted"/>
<evidence type="ECO:0000256" key="5">
    <source>
        <dbReference type="ARBA" id="ARBA00023242"/>
    </source>
</evidence>
<evidence type="ECO:0000256" key="3">
    <source>
        <dbReference type="ARBA" id="ARBA00023015"/>
    </source>
</evidence>
<dbReference type="AlphaFoldDB" id="A0A8H6S540"/>
<feature type="domain" description="Zn(2)-C6 fungal-type" evidence="7">
    <location>
        <begin position="29"/>
        <end position="61"/>
    </location>
</feature>
<dbReference type="EMBL" id="JACAZF010000011">
    <property type="protein sequence ID" value="KAF7293059.1"/>
    <property type="molecule type" value="Genomic_DNA"/>
</dbReference>
<protein>
    <submittedName>
        <fullName evidence="8">Zn(2)-C6 fungal-type domain-containing protein</fullName>
    </submittedName>
</protein>
<accession>A0A8H6S540</accession>
<keyword evidence="2" id="KW-0479">Metal-binding</keyword>
<evidence type="ECO:0000256" key="2">
    <source>
        <dbReference type="ARBA" id="ARBA00022723"/>
    </source>
</evidence>
<dbReference type="Pfam" id="PF00172">
    <property type="entry name" value="Zn_clus"/>
    <property type="match status" value="1"/>
</dbReference>
<dbReference type="RefSeq" id="XP_037215487.1">
    <property type="nucleotide sequence ID" value="XM_037368561.1"/>
</dbReference>
<keyword evidence="9" id="KW-1185">Reference proteome</keyword>
<dbReference type="InterPro" id="IPR001138">
    <property type="entry name" value="Zn2Cys6_DnaBD"/>
</dbReference>
<gene>
    <name evidence="8" type="ORF">MIND_01205300</name>
</gene>
<dbReference type="GO" id="GO:0000981">
    <property type="term" value="F:DNA-binding transcription factor activity, RNA polymerase II-specific"/>
    <property type="evidence" value="ECO:0007669"/>
    <property type="project" value="InterPro"/>
</dbReference>
<dbReference type="InterPro" id="IPR050815">
    <property type="entry name" value="TF_fung"/>
</dbReference>
<dbReference type="PANTHER" id="PTHR47338:SF29">
    <property type="entry name" value="ZN(2)-C6 FUNGAL-TYPE DOMAIN-CONTAINING PROTEIN"/>
    <property type="match status" value="1"/>
</dbReference>
<feature type="region of interest" description="Disordered" evidence="6">
    <location>
        <begin position="1"/>
        <end position="21"/>
    </location>
</feature>
<organism evidence="8 9">
    <name type="scientific">Mycena indigotica</name>
    <dbReference type="NCBI Taxonomy" id="2126181"/>
    <lineage>
        <taxon>Eukaryota</taxon>
        <taxon>Fungi</taxon>
        <taxon>Dikarya</taxon>
        <taxon>Basidiomycota</taxon>
        <taxon>Agaricomycotina</taxon>
        <taxon>Agaricomycetes</taxon>
        <taxon>Agaricomycetidae</taxon>
        <taxon>Agaricales</taxon>
        <taxon>Marasmiineae</taxon>
        <taxon>Mycenaceae</taxon>
        <taxon>Mycena</taxon>
    </lineage>
</organism>
<evidence type="ECO:0000313" key="8">
    <source>
        <dbReference type="EMBL" id="KAF7293059.1"/>
    </source>
</evidence>
<dbReference type="Gene3D" id="4.10.240.10">
    <property type="entry name" value="Zn(2)-C6 fungal-type DNA-binding domain"/>
    <property type="match status" value="1"/>
</dbReference>
<reference evidence="8" key="1">
    <citation type="submission" date="2020-05" db="EMBL/GenBank/DDBJ databases">
        <title>Mycena genomes resolve the evolution of fungal bioluminescence.</title>
        <authorList>
            <person name="Tsai I.J."/>
        </authorList>
    </citation>
    <scope>NUCLEOTIDE SEQUENCE</scope>
    <source>
        <strain evidence="8">171206Taipei</strain>
    </source>
</reference>
<dbReference type="SUPFAM" id="SSF57701">
    <property type="entry name" value="Zn2/Cys6 DNA-binding domain"/>
    <property type="match status" value="1"/>
</dbReference>
<dbReference type="PANTHER" id="PTHR47338">
    <property type="entry name" value="ZN(II)2CYS6 TRANSCRIPTION FACTOR (EUROFUNG)-RELATED"/>
    <property type="match status" value="1"/>
</dbReference>
<keyword evidence="5" id="KW-0539">Nucleus</keyword>
<dbReference type="GO" id="GO:0008270">
    <property type="term" value="F:zinc ion binding"/>
    <property type="evidence" value="ECO:0007669"/>
    <property type="project" value="InterPro"/>
</dbReference>
<comment type="subcellular location">
    <subcellularLocation>
        <location evidence="1">Nucleus</location>
    </subcellularLocation>
</comment>
<name>A0A8H6S540_9AGAR</name>
<sequence>MESTAAIQTKPKRYRAPKPRTPALRRGKACLNCRHLKIRCDGVQPICGNCVRLPKDDQCTYNFTASRRKRNQEHKQADSACCSTGFDFPLPDEFSDFASTSNLSTPALSPGALSSDSLSEVAYGDFELPTETVNQLVRSFIDNAQPFGFFLDMNCLRTVATPSVELLLLQAPPANSLLFAAALLGARLANHTHYEKILVRRASESILAEVCSWESSQCNTSMAAETIQAQLLLARYFLLDGQTLAAKVQVSGAEAIALGLELNEDHLRSAAWWAIVELQTMLDVPSPSLPAATSSFVGPVPMMADREPFFAGFYKSGENIPPISELDWEWAEHALGHLSDPNHFPILSNNNL</sequence>
<dbReference type="InterPro" id="IPR036864">
    <property type="entry name" value="Zn2-C6_fun-type_DNA-bd_sf"/>
</dbReference>
<dbReference type="CDD" id="cd00067">
    <property type="entry name" value="GAL4"/>
    <property type="match status" value="1"/>
</dbReference>
<dbReference type="OrthoDB" id="39175at2759"/>
<keyword evidence="4" id="KW-0804">Transcription</keyword>
<dbReference type="GeneID" id="59351077"/>
<dbReference type="PROSITE" id="PS00463">
    <property type="entry name" value="ZN2_CY6_FUNGAL_1"/>
    <property type="match status" value="1"/>
</dbReference>
<evidence type="ECO:0000256" key="6">
    <source>
        <dbReference type="SAM" id="MobiDB-lite"/>
    </source>
</evidence>
<dbReference type="PROSITE" id="PS50048">
    <property type="entry name" value="ZN2_CY6_FUNGAL_2"/>
    <property type="match status" value="1"/>
</dbReference>
<evidence type="ECO:0000259" key="7">
    <source>
        <dbReference type="PROSITE" id="PS50048"/>
    </source>
</evidence>
<comment type="caution">
    <text evidence="8">The sequence shown here is derived from an EMBL/GenBank/DDBJ whole genome shotgun (WGS) entry which is preliminary data.</text>
</comment>
<keyword evidence="3" id="KW-0805">Transcription regulation</keyword>